<name>A0A4R5YFM8_9MICO</name>
<dbReference type="RefSeq" id="WP_133399939.1">
    <property type="nucleotide sequence ID" value="NZ_SMZX01000002.1"/>
</dbReference>
<keyword evidence="2" id="KW-0378">Hydrolase</keyword>
<dbReference type="PANTHER" id="PTHR43798">
    <property type="entry name" value="MONOACYLGLYCEROL LIPASE"/>
    <property type="match status" value="1"/>
</dbReference>
<comment type="caution">
    <text evidence="2">The sequence shown here is derived from an EMBL/GenBank/DDBJ whole genome shotgun (WGS) entry which is preliminary data.</text>
</comment>
<dbReference type="GO" id="GO:0016787">
    <property type="term" value="F:hydrolase activity"/>
    <property type="evidence" value="ECO:0007669"/>
    <property type="project" value="UniProtKB-KW"/>
</dbReference>
<evidence type="ECO:0000313" key="3">
    <source>
        <dbReference type="Proteomes" id="UP000295633"/>
    </source>
</evidence>
<dbReference type="Proteomes" id="UP000295633">
    <property type="component" value="Unassembled WGS sequence"/>
</dbReference>
<organism evidence="2 3">
    <name type="scientific">Microbacterium oleivorans</name>
    <dbReference type="NCBI Taxonomy" id="273677"/>
    <lineage>
        <taxon>Bacteria</taxon>
        <taxon>Bacillati</taxon>
        <taxon>Actinomycetota</taxon>
        <taxon>Actinomycetes</taxon>
        <taxon>Micrococcales</taxon>
        <taxon>Microbacteriaceae</taxon>
        <taxon>Microbacterium</taxon>
    </lineage>
</organism>
<dbReference type="AlphaFoldDB" id="A0A4R5YFM8"/>
<dbReference type="Pfam" id="PF12697">
    <property type="entry name" value="Abhydrolase_6"/>
    <property type="match status" value="1"/>
</dbReference>
<dbReference type="PANTHER" id="PTHR43798:SF33">
    <property type="entry name" value="HYDROLASE, PUTATIVE (AFU_ORTHOLOGUE AFUA_2G14860)-RELATED"/>
    <property type="match status" value="1"/>
</dbReference>
<reference evidence="2 3" key="1">
    <citation type="submission" date="2019-03" db="EMBL/GenBank/DDBJ databases">
        <title>Genome Sequencing and Assembly of Various Microbes Isolated from Partially Reclaimed Soil and Acid Mine Drainage (AMD) Site.</title>
        <authorList>
            <person name="Steinbock B."/>
            <person name="Bechtold R."/>
            <person name="Sevigny J.L."/>
            <person name="Thomas D."/>
            <person name="Cuthill L.R."/>
            <person name="Aveiro Johannsen E.J."/>
            <person name="Thomas K."/>
            <person name="Ghosh A."/>
        </authorList>
    </citation>
    <scope>NUCLEOTIDE SEQUENCE [LARGE SCALE GENOMIC DNA]</scope>
    <source>
        <strain evidence="2 3">F-B2</strain>
    </source>
</reference>
<dbReference type="InterPro" id="IPR029058">
    <property type="entry name" value="AB_hydrolase_fold"/>
</dbReference>
<protein>
    <submittedName>
        <fullName evidence="2">Alpha/beta hydrolase</fullName>
    </submittedName>
</protein>
<feature type="domain" description="AB hydrolase-1" evidence="1">
    <location>
        <begin position="22"/>
        <end position="245"/>
    </location>
</feature>
<proteinExistence type="predicted"/>
<dbReference type="InterPro" id="IPR000073">
    <property type="entry name" value="AB_hydrolase_1"/>
</dbReference>
<accession>A0A4R5YFM8</accession>
<dbReference type="STRING" id="273677.BW34_02055"/>
<dbReference type="InterPro" id="IPR050266">
    <property type="entry name" value="AB_hydrolase_sf"/>
</dbReference>
<dbReference type="SUPFAM" id="SSF53474">
    <property type="entry name" value="alpha/beta-Hydrolases"/>
    <property type="match status" value="1"/>
</dbReference>
<dbReference type="EMBL" id="SMZX01000002">
    <property type="protein sequence ID" value="TDL43962.1"/>
    <property type="molecule type" value="Genomic_DNA"/>
</dbReference>
<dbReference type="Gene3D" id="3.40.50.1820">
    <property type="entry name" value="alpha/beta hydrolase"/>
    <property type="match status" value="1"/>
</dbReference>
<evidence type="ECO:0000259" key="1">
    <source>
        <dbReference type="Pfam" id="PF12697"/>
    </source>
</evidence>
<gene>
    <name evidence="2" type="ORF">E2R54_12355</name>
</gene>
<evidence type="ECO:0000313" key="2">
    <source>
        <dbReference type="EMBL" id="TDL43962.1"/>
    </source>
</evidence>
<sequence length="257" mass="27178">MPSPVTLPRLSWGDPHSDRRALLVHGVGSSGALMWRYAVALADAGWRVDAVDLRGHGTAPRGLDYTIDAYAVDLTHTQPADDAPWDLVLGHSLGGAAATVAAASTPSWTRHLVLVDPAIHLADADRDAVRASQEQAFADTSVGAVRAAHPEWLELDIELKAVAAQQASRFAVEQTGLQNTPWDVREAASRLTVPTHVIAGDPAVYSIFTGDLAAEVLQNPRVSMSVVPGTGHSPHRDAPDAAAQALLDAIRTWGLPS</sequence>
<dbReference type="GO" id="GO:0016020">
    <property type="term" value="C:membrane"/>
    <property type="evidence" value="ECO:0007669"/>
    <property type="project" value="TreeGrafter"/>
</dbReference>